<keyword evidence="1" id="KW-1133">Transmembrane helix</keyword>
<accession>A0A918UW38</accession>
<organism evidence="2 3">
    <name type="scientific">Asticcacaulis endophyticus</name>
    <dbReference type="NCBI Taxonomy" id="1395890"/>
    <lineage>
        <taxon>Bacteria</taxon>
        <taxon>Pseudomonadati</taxon>
        <taxon>Pseudomonadota</taxon>
        <taxon>Alphaproteobacteria</taxon>
        <taxon>Caulobacterales</taxon>
        <taxon>Caulobacteraceae</taxon>
        <taxon>Asticcacaulis</taxon>
    </lineage>
</organism>
<gene>
    <name evidence="2" type="ORF">GCM10011273_27990</name>
</gene>
<keyword evidence="1" id="KW-0812">Transmembrane</keyword>
<comment type="caution">
    <text evidence="2">The sequence shown here is derived from an EMBL/GenBank/DDBJ whole genome shotgun (WGS) entry which is preliminary data.</text>
</comment>
<sequence length="145" mass="16243">MTDDKDHYIRALFDISPAYDDAPVFQQKVMMGLTLKSWLRQGLVVISGLIGGLYALTQFVRMPEWSLKGGGLYTGSLQMATRRTDATVEAGVEFIDIMARGLADSLFAVGGYVQWMQTPQFFWVSFALCSCILVLYLLNDAQERI</sequence>
<feature type="transmembrane region" description="Helical" evidence="1">
    <location>
        <begin position="38"/>
        <end position="57"/>
    </location>
</feature>
<dbReference type="RefSeq" id="WP_189487640.1">
    <property type="nucleotide sequence ID" value="NZ_BMZB01000004.1"/>
</dbReference>
<keyword evidence="1" id="KW-0472">Membrane</keyword>
<reference evidence="2" key="2">
    <citation type="submission" date="2020-09" db="EMBL/GenBank/DDBJ databases">
        <authorList>
            <person name="Sun Q."/>
            <person name="Kim S."/>
        </authorList>
    </citation>
    <scope>NUCLEOTIDE SEQUENCE</scope>
    <source>
        <strain evidence="2">KCTC 32296</strain>
    </source>
</reference>
<reference evidence="2" key="1">
    <citation type="journal article" date="2014" name="Int. J. Syst. Evol. Microbiol.">
        <title>Complete genome sequence of Corynebacterium casei LMG S-19264T (=DSM 44701T), isolated from a smear-ripened cheese.</title>
        <authorList>
            <consortium name="US DOE Joint Genome Institute (JGI-PGF)"/>
            <person name="Walter F."/>
            <person name="Albersmeier A."/>
            <person name="Kalinowski J."/>
            <person name="Ruckert C."/>
        </authorList>
    </citation>
    <scope>NUCLEOTIDE SEQUENCE</scope>
    <source>
        <strain evidence="2">KCTC 32296</strain>
    </source>
</reference>
<dbReference type="AlphaFoldDB" id="A0A918UW38"/>
<proteinExistence type="predicted"/>
<evidence type="ECO:0000313" key="2">
    <source>
        <dbReference type="EMBL" id="GGZ39754.1"/>
    </source>
</evidence>
<keyword evidence="3" id="KW-1185">Reference proteome</keyword>
<evidence type="ECO:0000256" key="1">
    <source>
        <dbReference type="SAM" id="Phobius"/>
    </source>
</evidence>
<evidence type="ECO:0000313" key="3">
    <source>
        <dbReference type="Proteomes" id="UP000662572"/>
    </source>
</evidence>
<feature type="transmembrane region" description="Helical" evidence="1">
    <location>
        <begin position="121"/>
        <end position="138"/>
    </location>
</feature>
<name>A0A918UW38_9CAUL</name>
<protein>
    <submittedName>
        <fullName evidence="2">Uncharacterized protein</fullName>
    </submittedName>
</protein>
<dbReference type="EMBL" id="BMZB01000004">
    <property type="protein sequence ID" value="GGZ39754.1"/>
    <property type="molecule type" value="Genomic_DNA"/>
</dbReference>
<dbReference type="Proteomes" id="UP000662572">
    <property type="component" value="Unassembled WGS sequence"/>
</dbReference>